<keyword evidence="1" id="KW-0472">Membrane</keyword>
<accession>A0A8E4F6A5</accession>
<dbReference type="Proteomes" id="UP000532147">
    <property type="component" value="Unassembled WGS sequence"/>
</dbReference>
<sequence length="218" mass="23626">MKYQSGTTLISLLVGLLIAMLCILALLSSYRTIVKTGVESRIAATHDTQLQAGLTTAQMFLQNAGFGLNGSNNLLTTTIQVGSKNMSAVLWRYKNGTQMICQGLADTESSDNKKRLFVLLEGFENDSDAPCNETLNLGSFKWKIKSTLAHLEDYSTDKSNPKQITFNQTTSTCTPFGAGTVEESPQHPLIIISAKTSTQKNAGLESVQVPVCLLNIQS</sequence>
<keyword evidence="1" id="KW-1133">Transmembrane helix</keyword>
<dbReference type="EMBL" id="JABERH010000003">
    <property type="protein sequence ID" value="NNH37519.1"/>
    <property type="molecule type" value="Genomic_DNA"/>
</dbReference>
<dbReference type="AlphaFoldDB" id="A0A8E4F6A5"/>
<name>A0A8E4F6A5_9GAMM</name>
<keyword evidence="5" id="KW-1185">Reference proteome</keyword>
<gene>
    <name evidence="2" type="ORF">HLH11_02435</name>
    <name evidence="3" type="ORF">HLH13_13460</name>
</gene>
<evidence type="ECO:0000256" key="1">
    <source>
        <dbReference type="SAM" id="Phobius"/>
    </source>
</evidence>
<comment type="caution">
    <text evidence="2">The sequence shown here is derived from an EMBL/GenBank/DDBJ whole genome shotgun (WGS) entry which is preliminary data.</text>
</comment>
<keyword evidence="1" id="KW-0812">Transmembrane</keyword>
<evidence type="ECO:0000313" key="4">
    <source>
        <dbReference type="Proteomes" id="UP000532147"/>
    </source>
</evidence>
<evidence type="ECO:0000313" key="2">
    <source>
        <dbReference type="EMBL" id="NNH37519.1"/>
    </source>
</evidence>
<protein>
    <submittedName>
        <fullName evidence="2">Uncharacterized protein</fullName>
    </submittedName>
</protein>
<feature type="transmembrane region" description="Helical" evidence="1">
    <location>
        <begin position="6"/>
        <end position="27"/>
    </location>
</feature>
<dbReference type="Proteomes" id="UP000546536">
    <property type="component" value="Unassembled WGS sequence"/>
</dbReference>
<organism evidence="2 4">
    <name type="scientific">Acinetobacter terrae</name>
    <dbReference type="NCBI Taxonomy" id="2731247"/>
    <lineage>
        <taxon>Bacteria</taxon>
        <taxon>Pseudomonadati</taxon>
        <taxon>Pseudomonadota</taxon>
        <taxon>Gammaproteobacteria</taxon>
        <taxon>Moraxellales</taxon>
        <taxon>Moraxellaceae</taxon>
        <taxon>Acinetobacter</taxon>
        <taxon>Acinetobacter Taxon 24</taxon>
    </lineage>
</organism>
<evidence type="ECO:0000313" key="5">
    <source>
        <dbReference type="Proteomes" id="UP000546536"/>
    </source>
</evidence>
<dbReference type="RefSeq" id="WP_171533323.1">
    <property type="nucleotide sequence ID" value="NZ_JABERG010000017.1"/>
</dbReference>
<proteinExistence type="predicted"/>
<dbReference type="EMBL" id="JABERG010000017">
    <property type="protein sequence ID" value="NNH88698.1"/>
    <property type="molecule type" value="Genomic_DNA"/>
</dbReference>
<reference evidence="4 5" key="1">
    <citation type="submission" date="2020-04" db="EMBL/GenBank/DDBJ databases">
        <title>Acinetobacter Taxon 24.</title>
        <authorList>
            <person name="Nemec A."/>
            <person name="Radolfova-Krizova L."/>
            <person name="Higgins P.G."/>
            <person name="Spanelova P."/>
        </authorList>
    </citation>
    <scope>NUCLEOTIDE SEQUENCE [LARGE SCALE GENOMIC DNA]</scope>
    <source>
        <strain evidence="3 5">ANC 4279</strain>
        <strain evidence="2 4">ANC 4280</strain>
    </source>
</reference>
<evidence type="ECO:0000313" key="3">
    <source>
        <dbReference type="EMBL" id="NNH88698.1"/>
    </source>
</evidence>